<dbReference type="CDD" id="cd16495">
    <property type="entry name" value="RING_CH-C4HC3_MARCH"/>
    <property type="match status" value="1"/>
</dbReference>
<evidence type="ECO:0000313" key="9">
    <source>
        <dbReference type="Proteomes" id="UP000001197"/>
    </source>
</evidence>
<accession>B2B107</accession>
<feature type="transmembrane region" description="Helical" evidence="5">
    <location>
        <begin position="271"/>
        <end position="291"/>
    </location>
</feature>
<dbReference type="VEuPathDB" id="FungiDB:PODANS_3_7940"/>
<reference evidence="7 9" key="1">
    <citation type="journal article" date="2008" name="Genome Biol.">
        <title>The genome sequence of the model ascomycete fungus Podospora anserina.</title>
        <authorList>
            <person name="Espagne E."/>
            <person name="Lespinet O."/>
            <person name="Malagnac F."/>
            <person name="Da Silva C."/>
            <person name="Jaillon O."/>
            <person name="Porcel B.M."/>
            <person name="Couloux A."/>
            <person name="Aury J.-M."/>
            <person name="Segurens B."/>
            <person name="Poulain J."/>
            <person name="Anthouard V."/>
            <person name="Grossetete S."/>
            <person name="Khalili H."/>
            <person name="Coppin E."/>
            <person name="Dequard-Chablat M."/>
            <person name="Picard M."/>
            <person name="Contamine V."/>
            <person name="Arnaise S."/>
            <person name="Bourdais A."/>
            <person name="Berteaux-Lecellier V."/>
            <person name="Gautheret D."/>
            <person name="de Vries R.P."/>
            <person name="Battaglia E."/>
            <person name="Coutinho P.M."/>
            <person name="Danchin E.G.J."/>
            <person name="Henrissat B."/>
            <person name="El Khoury R."/>
            <person name="Sainsard-Chanet A."/>
            <person name="Boivin A."/>
            <person name="Pinan-Lucarre B."/>
            <person name="Sellem C.H."/>
            <person name="Debuchy R."/>
            <person name="Wincker P."/>
            <person name="Weissenbach J."/>
            <person name="Silar P."/>
        </authorList>
    </citation>
    <scope>NUCLEOTIDE SEQUENCE [LARGE SCALE GENOMIC DNA]</scope>
    <source>
        <strain evidence="9">S / ATCC MYA-4624 / DSM 980 / FGSC 10383</strain>
        <strain evidence="7">S mat+</strain>
    </source>
</reference>
<evidence type="ECO:0000256" key="3">
    <source>
        <dbReference type="ARBA" id="ARBA00022833"/>
    </source>
</evidence>
<evidence type="ECO:0000256" key="1">
    <source>
        <dbReference type="ARBA" id="ARBA00022723"/>
    </source>
</evidence>
<reference evidence="9" key="3">
    <citation type="journal article" date="2014" name="Genetics">
        <title>Maintaining two mating types: Structure of the mating type locus and its role in heterokaryosis in Podospora anserina.</title>
        <authorList>
            <person name="Grognet P."/>
            <person name="Bidard F."/>
            <person name="Kuchly C."/>
            <person name="Tong L.C.H."/>
            <person name="Coppin E."/>
            <person name="Benkhali J.A."/>
            <person name="Couloux A."/>
            <person name="Wincker P."/>
            <person name="Debuchy R."/>
            <person name="Silar P."/>
        </authorList>
    </citation>
    <scope>GENOME REANNOTATION</scope>
    <source>
        <strain evidence="9">S / ATCC MYA-4624 / DSM 980 / FGSC 10383</strain>
    </source>
</reference>
<dbReference type="PANTHER" id="PTHR46347">
    <property type="entry name" value="RING/FYVE/PHD ZINC FINGER SUPERFAMILY PROTEIN"/>
    <property type="match status" value="1"/>
</dbReference>
<evidence type="ECO:0000256" key="4">
    <source>
        <dbReference type="SAM" id="MobiDB-lite"/>
    </source>
</evidence>
<feature type="compositionally biased region" description="Pro residues" evidence="4">
    <location>
        <begin position="48"/>
        <end position="58"/>
    </location>
</feature>
<keyword evidence="5" id="KW-0812">Transmembrane</keyword>
<dbReference type="eggNOG" id="ENOG502S6DH">
    <property type="taxonomic scope" value="Eukaryota"/>
</dbReference>
<organism evidence="7">
    <name type="scientific">Podospora anserina (strain S / ATCC MYA-4624 / DSM 980 / FGSC 10383)</name>
    <name type="common">Pleurage anserina</name>
    <dbReference type="NCBI Taxonomy" id="515849"/>
    <lineage>
        <taxon>Eukaryota</taxon>
        <taxon>Fungi</taxon>
        <taxon>Dikarya</taxon>
        <taxon>Ascomycota</taxon>
        <taxon>Pezizomycotina</taxon>
        <taxon>Sordariomycetes</taxon>
        <taxon>Sordariomycetidae</taxon>
        <taxon>Sordariales</taxon>
        <taxon>Podosporaceae</taxon>
        <taxon>Podospora</taxon>
        <taxon>Podospora anserina</taxon>
    </lineage>
</organism>
<feature type="region of interest" description="Disordered" evidence="4">
    <location>
        <begin position="329"/>
        <end position="352"/>
    </location>
</feature>
<dbReference type="GeneID" id="6193779"/>
<dbReference type="EMBL" id="CU638743">
    <property type="protein sequence ID" value="CAP70732.1"/>
    <property type="molecule type" value="Genomic_DNA"/>
</dbReference>
<keyword evidence="3" id="KW-0862">Zinc</keyword>
<evidence type="ECO:0000313" key="7">
    <source>
        <dbReference type="EMBL" id="CAP70732.1"/>
    </source>
</evidence>
<feature type="compositionally biased region" description="Acidic residues" evidence="4">
    <location>
        <begin position="333"/>
        <end position="345"/>
    </location>
</feature>
<dbReference type="Gene3D" id="3.30.40.10">
    <property type="entry name" value="Zinc/RING finger domain, C3HC4 (zinc finger)"/>
    <property type="match status" value="1"/>
</dbReference>
<evidence type="ECO:0000256" key="5">
    <source>
        <dbReference type="SAM" id="Phobius"/>
    </source>
</evidence>
<dbReference type="OrthoDB" id="264354at2759"/>
<feature type="transmembrane region" description="Helical" evidence="5">
    <location>
        <begin position="224"/>
        <end position="250"/>
    </location>
</feature>
<dbReference type="InterPro" id="IPR011016">
    <property type="entry name" value="Znf_RING-CH"/>
</dbReference>
<dbReference type="STRING" id="515849.B2B107"/>
<keyword evidence="9" id="KW-1185">Reference proteome</keyword>
<dbReference type="PROSITE" id="PS51292">
    <property type="entry name" value="ZF_RING_CH"/>
    <property type="match status" value="1"/>
</dbReference>
<feature type="compositionally biased region" description="Low complexity" evidence="4">
    <location>
        <begin position="31"/>
        <end position="47"/>
    </location>
</feature>
<reference evidence="7" key="2">
    <citation type="submission" date="2008-07" db="EMBL/GenBank/DDBJ databases">
        <authorList>
            <person name="Genoscope - CEA"/>
        </authorList>
    </citation>
    <scope>NUCLEOTIDE SEQUENCE</scope>
    <source>
        <strain evidence="7">S mat+</strain>
    </source>
</reference>
<sequence>MATESLGQQWSWPDEVRASSPEHPHQDSNWTTTPRAPATDAPTGTAPEPTPAEPPQPRYKPRTCRICLEVVQPSTELDDTVAGRVFASKARVRYVSEDPELGRLMSPCNCKGSQKYVHEGCLQAWRNAAPMSERNYWRCPTCKFEYRMERLRWSRWLSSKALRAAITILVMMITVFILGFIADPIIRYGADPLGTIAGTLLGEFDEEFDIPVQPLVEELESDNWYMHFVKGFLSLGLLGFIKSMLAISPFQIFNIRVGGGRRRRRGGTEGISWFVVVVGVVTFLAVSDIFLSPLTELTILTDHHQATWHAVSHFSAKFLEKLSDRVVDVQGTEPEDDEDDEDGETDESRKDR</sequence>
<dbReference type="EMBL" id="FO904938">
    <property type="protein sequence ID" value="CDP27324.1"/>
    <property type="molecule type" value="Genomic_DNA"/>
</dbReference>
<proteinExistence type="predicted"/>
<gene>
    <name evidence="7" type="ORF">PODANS_3_7940</name>
</gene>
<evidence type="ECO:0000313" key="8">
    <source>
        <dbReference type="EMBL" id="CDP27324.1"/>
    </source>
</evidence>
<dbReference type="PANTHER" id="PTHR46347:SF1">
    <property type="entry name" value="RING_FYVE_PHD ZINC FINGER SUPERFAMILY PROTEIN"/>
    <property type="match status" value="1"/>
</dbReference>
<protein>
    <submittedName>
        <fullName evidence="8">E3 ubiquitin-protein ligase</fullName>
    </submittedName>
    <submittedName>
        <fullName evidence="7">Podospora anserina S mat+ genomic DNA chromosome 3, supercontig 2</fullName>
    </submittedName>
</protein>
<evidence type="ECO:0000256" key="2">
    <source>
        <dbReference type="ARBA" id="ARBA00022771"/>
    </source>
</evidence>
<keyword evidence="5" id="KW-0472">Membrane</keyword>
<dbReference type="KEGG" id="pan:PODANSg6635"/>
<dbReference type="GO" id="GO:0008270">
    <property type="term" value="F:zinc ion binding"/>
    <property type="evidence" value="ECO:0007669"/>
    <property type="project" value="UniProtKB-KW"/>
</dbReference>
<dbReference type="Pfam" id="PF12906">
    <property type="entry name" value="RINGv"/>
    <property type="match status" value="1"/>
</dbReference>
<dbReference type="InterPro" id="IPR013083">
    <property type="entry name" value="Znf_RING/FYVE/PHD"/>
</dbReference>
<dbReference type="RefSeq" id="XP_001909599.1">
    <property type="nucleotide sequence ID" value="XM_001909564.1"/>
</dbReference>
<name>B2B107_PODAN</name>
<feature type="compositionally biased region" description="Polar residues" evidence="4">
    <location>
        <begin position="1"/>
        <end position="11"/>
    </location>
</feature>
<dbReference type="SMART" id="SM00744">
    <property type="entry name" value="RINGv"/>
    <property type="match status" value="1"/>
</dbReference>
<keyword evidence="5" id="KW-1133">Transmembrane helix</keyword>
<feature type="compositionally biased region" description="Basic and acidic residues" evidence="4">
    <location>
        <begin position="14"/>
        <end position="26"/>
    </location>
</feature>
<evidence type="ECO:0000259" key="6">
    <source>
        <dbReference type="PROSITE" id="PS51292"/>
    </source>
</evidence>
<dbReference type="HOGENOM" id="CLU_047453_0_0_1"/>
<keyword evidence="2" id="KW-0863">Zinc-finger</keyword>
<dbReference type="AlphaFoldDB" id="B2B107"/>
<dbReference type="Proteomes" id="UP000001197">
    <property type="component" value="Chromosome 3"/>
</dbReference>
<reference evidence="8" key="4">
    <citation type="submission" date="2015-04" db="EMBL/GenBank/DDBJ databases">
        <title>Maintaining two mating types: Structure of the mating type locus and its role in heterokaryosis in Podospora anserina.</title>
        <authorList>
            <person name="Grognet P."/>
            <person name="Bidard F."/>
            <person name="Kuchly C."/>
            <person name="Chan Ho Tong L."/>
            <person name="Coppin E."/>
            <person name="Ait Benkhali J."/>
            <person name="Couloux A."/>
            <person name="Wincker P."/>
            <person name="Debuchy R."/>
            <person name="Silar P."/>
        </authorList>
    </citation>
    <scope>NUCLEOTIDE SEQUENCE</scope>
</reference>
<feature type="domain" description="RING-CH-type" evidence="6">
    <location>
        <begin position="84"/>
        <end position="149"/>
    </location>
</feature>
<feature type="region of interest" description="Disordered" evidence="4">
    <location>
        <begin position="1"/>
        <end position="60"/>
    </location>
</feature>
<keyword evidence="1" id="KW-0479">Metal-binding</keyword>
<dbReference type="SUPFAM" id="SSF57850">
    <property type="entry name" value="RING/U-box"/>
    <property type="match status" value="1"/>
</dbReference>
<feature type="transmembrane region" description="Helical" evidence="5">
    <location>
        <begin position="161"/>
        <end position="182"/>
    </location>
</feature>